<dbReference type="EMBL" id="LKBA01000004">
    <property type="protein sequence ID" value="KPN64341.1"/>
    <property type="molecule type" value="Genomic_DNA"/>
</dbReference>
<reference evidence="2 3" key="1">
    <citation type="submission" date="2015-09" db="EMBL/GenBank/DDBJ databases">
        <title>Draft genome sequence of Aliiroseovarius crassostreae CV919-312TSm, the causative agent of Roseovarius Oyster Disease (formerly Juvenile Oyster Disease).</title>
        <authorList>
            <person name="Kessner L."/>
            <person name="Spinard E."/>
            <person name="Nelson D."/>
        </authorList>
    </citation>
    <scope>NUCLEOTIDE SEQUENCE [LARGE SCALE GENOMIC DNA]</scope>
    <source>
        <strain evidence="2 3">CV919-312</strain>
    </source>
</reference>
<dbReference type="Proteomes" id="UP000050471">
    <property type="component" value="Unassembled WGS sequence"/>
</dbReference>
<name>A0A0P7IZQ8_9RHOB</name>
<organism evidence="2 3">
    <name type="scientific">Aliiroseovarius crassostreae</name>
    <dbReference type="NCBI Taxonomy" id="154981"/>
    <lineage>
        <taxon>Bacteria</taxon>
        <taxon>Pseudomonadati</taxon>
        <taxon>Pseudomonadota</taxon>
        <taxon>Alphaproteobacteria</taxon>
        <taxon>Rhodobacterales</taxon>
        <taxon>Paracoccaceae</taxon>
        <taxon>Aliiroseovarius</taxon>
    </lineage>
</organism>
<evidence type="ECO:0000313" key="3">
    <source>
        <dbReference type="Proteomes" id="UP000050471"/>
    </source>
</evidence>
<keyword evidence="3" id="KW-1185">Reference proteome</keyword>
<gene>
    <name evidence="2" type="ORF">AKJ29_17090</name>
</gene>
<feature type="transmembrane region" description="Helical" evidence="1">
    <location>
        <begin position="17"/>
        <end position="37"/>
    </location>
</feature>
<dbReference type="STRING" id="154981.AKJ29_17090"/>
<protein>
    <recommendedName>
        <fullName evidence="4">Nitrogen fixation protein FixH</fullName>
    </recommendedName>
</protein>
<dbReference type="AlphaFoldDB" id="A0A0P7IZQ8"/>
<comment type="caution">
    <text evidence="2">The sequence shown here is derived from an EMBL/GenBank/DDBJ whole genome shotgun (WGS) entry which is preliminary data.</text>
</comment>
<keyword evidence="1" id="KW-1133">Transmembrane helix</keyword>
<dbReference type="InterPro" id="IPR008620">
    <property type="entry name" value="FixH"/>
</dbReference>
<accession>A0A0P7IZQ8</accession>
<dbReference type="PIRSF" id="PIRSF011386">
    <property type="entry name" value="FixH"/>
    <property type="match status" value="1"/>
</dbReference>
<dbReference type="RefSeq" id="WP_055188493.1">
    <property type="nucleotide sequence ID" value="NZ_FPBS01000001.1"/>
</dbReference>
<proteinExistence type="predicted"/>
<sequence length="162" mass="17883">MSEPTEKKEFELTGKHVLAITVSAFAVIIGVNGYMAYSAINTFPGLETENSYVASQQFDRLKEGQLGLGWDVSAKVEGKNLVLDIRDEDGRAVEVKSIYAIFGRATHVRDDQEPSFSQSSSGAYTAAVGALDYGNWNLRINILSKDDVPFQQRIQIYIPKTS</sequence>
<evidence type="ECO:0008006" key="4">
    <source>
        <dbReference type="Google" id="ProtNLM"/>
    </source>
</evidence>
<evidence type="ECO:0000313" key="2">
    <source>
        <dbReference type="EMBL" id="KPN64341.1"/>
    </source>
</evidence>
<dbReference type="Pfam" id="PF05751">
    <property type="entry name" value="FixH"/>
    <property type="match status" value="1"/>
</dbReference>
<keyword evidence="1" id="KW-0812">Transmembrane</keyword>
<evidence type="ECO:0000256" key="1">
    <source>
        <dbReference type="SAM" id="Phobius"/>
    </source>
</evidence>
<keyword evidence="1" id="KW-0472">Membrane</keyword>
<dbReference type="InterPro" id="IPR018037">
    <property type="entry name" value="FixH_proteobacterial"/>
</dbReference>
<dbReference type="OrthoDB" id="1495896at2"/>